<organism evidence="1 2">
    <name type="scientific">Cylindrobasidium torrendii FP15055 ss-10</name>
    <dbReference type="NCBI Taxonomy" id="1314674"/>
    <lineage>
        <taxon>Eukaryota</taxon>
        <taxon>Fungi</taxon>
        <taxon>Dikarya</taxon>
        <taxon>Basidiomycota</taxon>
        <taxon>Agaricomycotina</taxon>
        <taxon>Agaricomycetes</taxon>
        <taxon>Agaricomycetidae</taxon>
        <taxon>Agaricales</taxon>
        <taxon>Marasmiineae</taxon>
        <taxon>Physalacriaceae</taxon>
        <taxon>Cylindrobasidium</taxon>
    </lineage>
</organism>
<accession>A0A0D7BUJ1</accession>
<sequence length="134" mass="14957">MPKASGPAATSMFKRPRFSTLWSMSKSRNNTPLSPVALFILIATVHCFGTYNDEDQGAAWKRVLDGVAQASDEFKGRSATKLWRLVDQILDCVPKRKEALINFLATDEADSEEWRSTCAAILDSLLEDRTSNKM</sequence>
<evidence type="ECO:0000313" key="1">
    <source>
        <dbReference type="EMBL" id="KIY73844.1"/>
    </source>
</evidence>
<name>A0A0D7BUJ1_9AGAR</name>
<protein>
    <submittedName>
        <fullName evidence="1">Uncharacterized protein</fullName>
    </submittedName>
</protein>
<gene>
    <name evidence="1" type="ORF">CYLTODRAFT_484991</name>
</gene>
<evidence type="ECO:0000313" key="2">
    <source>
        <dbReference type="Proteomes" id="UP000054007"/>
    </source>
</evidence>
<dbReference type="EMBL" id="KN880433">
    <property type="protein sequence ID" value="KIY73844.1"/>
    <property type="molecule type" value="Genomic_DNA"/>
</dbReference>
<dbReference type="Proteomes" id="UP000054007">
    <property type="component" value="Unassembled WGS sequence"/>
</dbReference>
<proteinExistence type="predicted"/>
<dbReference type="AlphaFoldDB" id="A0A0D7BUJ1"/>
<keyword evidence="2" id="KW-1185">Reference proteome</keyword>
<reference evidence="1 2" key="1">
    <citation type="journal article" date="2015" name="Fungal Genet. Biol.">
        <title>Evolution of novel wood decay mechanisms in Agaricales revealed by the genome sequences of Fistulina hepatica and Cylindrobasidium torrendii.</title>
        <authorList>
            <person name="Floudas D."/>
            <person name="Held B.W."/>
            <person name="Riley R."/>
            <person name="Nagy L.G."/>
            <person name="Koehler G."/>
            <person name="Ransdell A.S."/>
            <person name="Younus H."/>
            <person name="Chow J."/>
            <person name="Chiniquy J."/>
            <person name="Lipzen A."/>
            <person name="Tritt A."/>
            <person name="Sun H."/>
            <person name="Haridas S."/>
            <person name="LaButti K."/>
            <person name="Ohm R.A."/>
            <person name="Kues U."/>
            <person name="Blanchette R.A."/>
            <person name="Grigoriev I.V."/>
            <person name="Minto R.E."/>
            <person name="Hibbett D.S."/>
        </authorList>
    </citation>
    <scope>NUCLEOTIDE SEQUENCE [LARGE SCALE GENOMIC DNA]</scope>
    <source>
        <strain evidence="1 2">FP15055 ss-10</strain>
    </source>
</reference>